<dbReference type="RefSeq" id="WP_346127635.1">
    <property type="nucleotide sequence ID" value="NZ_BAAAXC010000015.1"/>
</dbReference>
<protein>
    <recommendedName>
        <fullName evidence="4">DUF3040 domain-containing protein</fullName>
    </recommendedName>
</protein>
<organism evidence="2 3">
    <name type="scientific">Nonomuraea roseola</name>
    <dbReference type="NCBI Taxonomy" id="46179"/>
    <lineage>
        <taxon>Bacteria</taxon>
        <taxon>Bacillati</taxon>
        <taxon>Actinomycetota</taxon>
        <taxon>Actinomycetes</taxon>
        <taxon>Streptosporangiales</taxon>
        <taxon>Streptosporangiaceae</taxon>
        <taxon>Nonomuraea</taxon>
    </lineage>
</organism>
<dbReference type="Proteomes" id="UP001589646">
    <property type="component" value="Unassembled WGS sequence"/>
</dbReference>
<proteinExistence type="predicted"/>
<dbReference type="EMBL" id="JBHMCE010000007">
    <property type="protein sequence ID" value="MFB9529912.1"/>
    <property type="molecule type" value="Genomic_DNA"/>
</dbReference>
<evidence type="ECO:0000313" key="3">
    <source>
        <dbReference type="Proteomes" id="UP001589646"/>
    </source>
</evidence>
<comment type="caution">
    <text evidence="2">The sequence shown here is derived from an EMBL/GenBank/DDBJ whole genome shotgun (WGS) entry which is preliminary data.</text>
</comment>
<feature type="transmembrane region" description="Helical" evidence="1">
    <location>
        <begin position="96"/>
        <end position="129"/>
    </location>
</feature>
<keyword evidence="1" id="KW-0472">Membrane</keyword>
<evidence type="ECO:0000313" key="2">
    <source>
        <dbReference type="EMBL" id="MFB9529912.1"/>
    </source>
</evidence>
<accession>A0ABV5Q355</accession>
<keyword evidence="3" id="KW-1185">Reference proteome</keyword>
<sequence>MSTSSIAAEAREDVPVSPPELSQALGNLIEELLTYGAAKLSRQVGEWLRDLERTMASRGPFERAAYEAGKAHLQGKNPVWAGAKGAWSGATVPQRVAAVVILVLLLLLAPVPLVLLILGILIAALVAGIRAARR</sequence>
<keyword evidence="1" id="KW-0812">Transmembrane</keyword>
<keyword evidence="1" id="KW-1133">Transmembrane helix</keyword>
<evidence type="ECO:0008006" key="4">
    <source>
        <dbReference type="Google" id="ProtNLM"/>
    </source>
</evidence>
<name>A0ABV5Q355_9ACTN</name>
<evidence type="ECO:0000256" key="1">
    <source>
        <dbReference type="SAM" id="Phobius"/>
    </source>
</evidence>
<gene>
    <name evidence="2" type="ORF">ACFFRN_25210</name>
</gene>
<reference evidence="2 3" key="1">
    <citation type="submission" date="2024-09" db="EMBL/GenBank/DDBJ databases">
        <authorList>
            <person name="Sun Q."/>
            <person name="Mori K."/>
        </authorList>
    </citation>
    <scope>NUCLEOTIDE SEQUENCE [LARGE SCALE GENOMIC DNA]</scope>
    <source>
        <strain evidence="2 3">JCM 3323</strain>
    </source>
</reference>